<feature type="region of interest" description="Disordered" evidence="1">
    <location>
        <begin position="214"/>
        <end position="247"/>
    </location>
</feature>
<dbReference type="Gene3D" id="2.40.10.120">
    <property type="match status" value="1"/>
</dbReference>
<dbReference type="Gramene" id="TRITD5Av1G168850.1">
    <property type="protein sequence ID" value="TRITD5Av1G168850.1"/>
    <property type="gene ID" value="TRITD5Av1G168850"/>
</dbReference>
<protein>
    <submittedName>
        <fullName evidence="2">Uncharacterized protein</fullName>
    </submittedName>
</protein>
<dbReference type="Proteomes" id="UP000324705">
    <property type="component" value="Chromosome 5A"/>
</dbReference>
<organism evidence="2 3">
    <name type="scientific">Triticum turgidum subsp. durum</name>
    <name type="common">Durum wheat</name>
    <name type="synonym">Triticum durum</name>
    <dbReference type="NCBI Taxonomy" id="4567"/>
    <lineage>
        <taxon>Eukaryota</taxon>
        <taxon>Viridiplantae</taxon>
        <taxon>Streptophyta</taxon>
        <taxon>Embryophyta</taxon>
        <taxon>Tracheophyta</taxon>
        <taxon>Spermatophyta</taxon>
        <taxon>Magnoliopsida</taxon>
        <taxon>Liliopsida</taxon>
        <taxon>Poales</taxon>
        <taxon>Poaceae</taxon>
        <taxon>BOP clade</taxon>
        <taxon>Pooideae</taxon>
        <taxon>Triticodae</taxon>
        <taxon>Triticeae</taxon>
        <taxon>Triticinae</taxon>
        <taxon>Triticum</taxon>
    </lineage>
</organism>
<keyword evidence="3" id="KW-1185">Reference proteome</keyword>
<dbReference type="SUPFAM" id="SSF50494">
    <property type="entry name" value="Trypsin-like serine proteases"/>
    <property type="match status" value="1"/>
</dbReference>
<dbReference type="EMBL" id="LT934119">
    <property type="protein sequence ID" value="VAI19540.1"/>
    <property type="molecule type" value="Genomic_DNA"/>
</dbReference>
<sequence>MEQVFQVVSEKVSSSVVIVRQHPYGRYCVGSVVSPPSNTNTTAIMTSSRLSEESGRIFVHFNDNTELEARRLVSADRFTLLEVDYKAGCSMIEFSEIDVNQPSDAFILAPNSKSCLSHIPAFVVQPSCAARDAKMNNIEGSENYFLVLCRSGNLLNVGYAIQNQLMSAPVFDLNGKVIGLVTSQCGTDKTKNDIKIGLLASHAQKIRDDLLEESKKEMKVAERSEESKQHEEGAETNSSAGTRNRRN</sequence>
<dbReference type="AlphaFoldDB" id="A0A9R0TW41"/>
<evidence type="ECO:0000256" key="1">
    <source>
        <dbReference type="SAM" id="MobiDB-lite"/>
    </source>
</evidence>
<proteinExistence type="predicted"/>
<feature type="compositionally biased region" description="Polar residues" evidence="1">
    <location>
        <begin position="235"/>
        <end position="247"/>
    </location>
</feature>
<reference evidence="2 3" key="1">
    <citation type="submission" date="2017-09" db="EMBL/GenBank/DDBJ databases">
        <authorList>
            <consortium name="International Durum Wheat Genome Sequencing Consortium (IDWGSC)"/>
            <person name="Milanesi L."/>
        </authorList>
    </citation>
    <scope>NUCLEOTIDE SEQUENCE [LARGE SCALE GENOMIC DNA]</scope>
    <source>
        <strain evidence="3">cv. Svevo</strain>
    </source>
</reference>
<accession>A0A9R0TW41</accession>
<evidence type="ECO:0000313" key="3">
    <source>
        <dbReference type="Proteomes" id="UP000324705"/>
    </source>
</evidence>
<feature type="compositionally biased region" description="Basic and acidic residues" evidence="1">
    <location>
        <begin position="214"/>
        <end position="233"/>
    </location>
</feature>
<evidence type="ECO:0000313" key="2">
    <source>
        <dbReference type="EMBL" id="VAI19540.1"/>
    </source>
</evidence>
<dbReference type="InterPro" id="IPR009003">
    <property type="entry name" value="Peptidase_S1_PA"/>
</dbReference>
<gene>
    <name evidence="2" type="ORF">TRITD_5Av1G168850</name>
</gene>
<name>A0A9R0TW41_TRITD</name>
<dbReference type="OMA" id="CSMIEFS"/>